<proteinExistence type="predicted"/>
<keyword evidence="2" id="KW-1185">Reference proteome</keyword>
<sequence>MDLLSVLLCPRTNVSALYYKTKLCIHNFTIYDLITKDCVCCAWNEADGGLTTNEFATCVVDYQSQDLTPTEYILYSDGCGYQNLNVTMSSALSYFAIENVKTVTQKILEKGHTMMEVDSAHATIERHLKNRPIHCPSDYKRIIEESRRIPRPYVVKYLEYSFFKDFSKVNTLKTIRPGREKGERVVTNLRAIQYSSDDQIQYKLEYNDDWSDLPL</sequence>
<gene>
    <name evidence="1" type="ORF">PoB_004918300</name>
</gene>
<dbReference type="Proteomes" id="UP000735302">
    <property type="component" value="Unassembled WGS sequence"/>
</dbReference>
<dbReference type="EMBL" id="BLXT01005442">
    <property type="protein sequence ID" value="GFO22678.1"/>
    <property type="molecule type" value="Genomic_DNA"/>
</dbReference>
<comment type="caution">
    <text evidence="1">The sequence shown here is derived from an EMBL/GenBank/DDBJ whole genome shotgun (WGS) entry which is preliminary data.</text>
</comment>
<dbReference type="AlphaFoldDB" id="A0AAV4BV45"/>
<accession>A0AAV4BV45</accession>
<reference evidence="1 2" key="1">
    <citation type="journal article" date="2021" name="Elife">
        <title>Chloroplast acquisition without the gene transfer in kleptoplastic sea slugs, Plakobranchus ocellatus.</title>
        <authorList>
            <person name="Maeda T."/>
            <person name="Takahashi S."/>
            <person name="Yoshida T."/>
            <person name="Shimamura S."/>
            <person name="Takaki Y."/>
            <person name="Nagai Y."/>
            <person name="Toyoda A."/>
            <person name="Suzuki Y."/>
            <person name="Arimoto A."/>
            <person name="Ishii H."/>
            <person name="Satoh N."/>
            <person name="Nishiyama T."/>
            <person name="Hasebe M."/>
            <person name="Maruyama T."/>
            <person name="Minagawa J."/>
            <person name="Obokata J."/>
            <person name="Shigenobu S."/>
        </authorList>
    </citation>
    <scope>NUCLEOTIDE SEQUENCE [LARGE SCALE GENOMIC DNA]</scope>
</reference>
<dbReference type="PANTHER" id="PTHR10773">
    <property type="entry name" value="DNA-DIRECTED RNA POLYMERASES I, II, AND III SUBUNIT RPABC2"/>
    <property type="match status" value="1"/>
</dbReference>
<organism evidence="1 2">
    <name type="scientific">Plakobranchus ocellatus</name>
    <dbReference type="NCBI Taxonomy" id="259542"/>
    <lineage>
        <taxon>Eukaryota</taxon>
        <taxon>Metazoa</taxon>
        <taxon>Spiralia</taxon>
        <taxon>Lophotrochozoa</taxon>
        <taxon>Mollusca</taxon>
        <taxon>Gastropoda</taxon>
        <taxon>Heterobranchia</taxon>
        <taxon>Euthyneura</taxon>
        <taxon>Panpulmonata</taxon>
        <taxon>Sacoglossa</taxon>
        <taxon>Placobranchoidea</taxon>
        <taxon>Plakobranchidae</taxon>
        <taxon>Plakobranchus</taxon>
    </lineage>
</organism>
<evidence type="ECO:0000313" key="1">
    <source>
        <dbReference type="EMBL" id="GFO22678.1"/>
    </source>
</evidence>
<name>A0AAV4BV45_9GAST</name>
<protein>
    <submittedName>
        <fullName evidence="1">Uncharacterized protein</fullName>
    </submittedName>
</protein>
<dbReference type="PANTHER" id="PTHR10773:SF19">
    <property type="match status" value="1"/>
</dbReference>
<evidence type="ECO:0000313" key="2">
    <source>
        <dbReference type="Proteomes" id="UP000735302"/>
    </source>
</evidence>